<evidence type="ECO:0000259" key="1">
    <source>
        <dbReference type="PROSITE" id="PS50113"/>
    </source>
</evidence>
<evidence type="ECO:0000313" key="4">
    <source>
        <dbReference type="Proteomes" id="UP000192731"/>
    </source>
</evidence>
<dbReference type="EMBL" id="FWWT01000006">
    <property type="protein sequence ID" value="SMB80928.1"/>
    <property type="molecule type" value="Genomic_DNA"/>
</dbReference>
<dbReference type="RefSeq" id="WP_159446233.1">
    <property type="nucleotide sequence ID" value="NZ_FWWT01000006.1"/>
</dbReference>
<proteinExistence type="predicted"/>
<dbReference type="PROSITE" id="PS50887">
    <property type="entry name" value="GGDEF"/>
    <property type="match status" value="1"/>
</dbReference>
<evidence type="ECO:0000259" key="2">
    <source>
        <dbReference type="PROSITE" id="PS50887"/>
    </source>
</evidence>
<dbReference type="InterPro" id="IPR000014">
    <property type="entry name" value="PAS"/>
</dbReference>
<gene>
    <name evidence="3" type="ORF">SAMN00017405_2011</name>
</gene>
<dbReference type="GO" id="GO:0005886">
    <property type="term" value="C:plasma membrane"/>
    <property type="evidence" value="ECO:0007669"/>
    <property type="project" value="TreeGrafter"/>
</dbReference>
<protein>
    <submittedName>
        <fullName evidence="3">PAS domain S-box-containing protein/diguanylate cyclase (GGDEF) domain-containing protein</fullName>
    </submittedName>
</protein>
<dbReference type="CDD" id="cd00130">
    <property type="entry name" value="PAS"/>
    <property type="match status" value="1"/>
</dbReference>
<keyword evidence="4" id="KW-1185">Reference proteome</keyword>
<dbReference type="FunFam" id="3.30.70.270:FF:000001">
    <property type="entry name" value="Diguanylate cyclase domain protein"/>
    <property type="match status" value="1"/>
</dbReference>
<dbReference type="SMART" id="SM00267">
    <property type="entry name" value="GGDEF"/>
    <property type="match status" value="1"/>
</dbReference>
<dbReference type="Proteomes" id="UP000192731">
    <property type="component" value="Unassembled WGS sequence"/>
</dbReference>
<dbReference type="PANTHER" id="PTHR45138:SF9">
    <property type="entry name" value="DIGUANYLATE CYCLASE DGCM-RELATED"/>
    <property type="match status" value="1"/>
</dbReference>
<dbReference type="GO" id="GO:0043709">
    <property type="term" value="P:cell adhesion involved in single-species biofilm formation"/>
    <property type="evidence" value="ECO:0007669"/>
    <property type="project" value="TreeGrafter"/>
</dbReference>
<name>A0A1W1UIJ3_DESTI</name>
<dbReference type="SUPFAM" id="SSF55073">
    <property type="entry name" value="Nucleotide cyclase"/>
    <property type="match status" value="1"/>
</dbReference>
<sequence>MDYSKLTKDQLIQIIEEVKLLNEVLLKEKEQEVKLKFPWTGNLGHWYWNVKANIVTCNALKITTLNYSKDEIPERMGYEFFTDKIHPDDYQNVMNCMISHLSGETDVYEVEYRIKTKQGCYKWYYDRGKITRYDELGKPIFLSGIVFDVTEKKEAEFKLMEINRMLYTKVNNDGLTNLNRREVLMEHLKAEIDKVLKCPKPLAIAILDIDNFKKINDTKGHVFGDRVLKEIGNIIKQEVRDTDFVGRYGGEEFIIVYSNTYLKDAITVSERIRKSIENHYFEDGYNVTTSGGVYQYQGESLEEFIKRADENLYKAKVNGKNRII</sequence>
<dbReference type="NCBIfam" id="TIGR00254">
    <property type="entry name" value="GGDEF"/>
    <property type="match status" value="1"/>
</dbReference>
<dbReference type="InterPro" id="IPR029787">
    <property type="entry name" value="Nucleotide_cyclase"/>
</dbReference>
<dbReference type="InterPro" id="IPR050469">
    <property type="entry name" value="Diguanylate_Cyclase"/>
</dbReference>
<dbReference type="GO" id="GO:1902201">
    <property type="term" value="P:negative regulation of bacterial-type flagellum-dependent cell motility"/>
    <property type="evidence" value="ECO:0007669"/>
    <property type="project" value="TreeGrafter"/>
</dbReference>
<dbReference type="Gene3D" id="3.30.70.270">
    <property type="match status" value="1"/>
</dbReference>
<dbReference type="AlphaFoldDB" id="A0A1W1UIJ3"/>
<dbReference type="InterPro" id="IPR000160">
    <property type="entry name" value="GGDEF_dom"/>
</dbReference>
<dbReference type="CDD" id="cd01949">
    <property type="entry name" value="GGDEF"/>
    <property type="match status" value="1"/>
</dbReference>
<dbReference type="Pfam" id="PF08447">
    <property type="entry name" value="PAS_3"/>
    <property type="match status" value="1"/>
</dbReference>
<dbReference type="InterPro" id="IPR013655">
    <property type="entry name" value="PAS_fold_3"/>
</dbReference>
<dbReference type="OrthoDB" id="9798833at2"/>
<dbReference type="InterPro" id="IPR000700">
    <property type="entry name" value="PAS-assoc_C"/>
</dbReference>
<dbReference type="SUPFAM" id="SSF55785">
    <property type="entry name" value="PYP-like sensor domain (PAS domain)"/>
    <property type="match status" value="1"/>
</dbReference>
<feature type="domain" description="GGDEF" evidence="2">
    <location>
        <begin position="200"/>
        <end position="324"/>
    </location>
</feature>
<dbReference type="PROSITE" id="PS50113">
    <property type="entry name" value="PAC"/>
    <property type="match status" value="1"/>
</dbReference>
<dbReference type="Pfam" id="PF00990">
    <property type="entry name" value="GGDEF"/>
    <property type="match status" value="1"/>
</dbReference>
<evidence type="ECO:0000313" key="3">
    <source>
        <dbReference type="EMBL" id="SMB80928.1"/>
    </source>
</evidence>
<dbReference type="Gene3D" id="3.30.450.20">
    <property type="entry name" value="PAS domain"/>
    <property type="match status" value="1"/>
</dbReference>
<dbReference type="InterPro" id="IPR043128">
    <property type="entry name" value="Rev_trsase/Diguanyl_cyclase"/>
</dbReference>
<dbReference type="NCBIfam" id="TIGR00229">
    <property type="entry name" value="sensory_box"/>
    <property type="match status" value="1"/>
</dbReference>
<dbReference type="PANTHER" id="PTHR45138">
    <property type="entry name" value="REGULATORY COMPONENTS OF SENSORY TRANSDUCTION SYSTEM"/>
    <property type="match status" value="1"/>
</dbReference>
<reference evidence="3 4" key="1">
    <citation type="submission" date="2017-04" db="EMBL/GenBank/DDBJ databases">
        <authorList>
            <person name="Afonso C.L."/>
            <person name="Miller P.J."/>
            <person name="Scott M.A."/>
            <person name="Spackman E."/>
            <person name="Goraichik I."/>
            <person name="Dimitrov K.M."/>
            <person name="Suarez D.L."/>
            <person name="Swayne D.E."/>
        </authorList>
    </citation>
    <scope>NUCLEOTIDE SEQUENCE [LARGE SCALE GENOMIC DNA]</scope>
    <source>
        <strain evidence="3 4">DSM 11270</strain>
    </source>
</reference>
<dbReference type="STRING" id="656914.SAMN00017405_2011"/>
<dbReference type="InterPro" id="IPR035965">
    <property type="entry name" value="PAS-like_dom_sf"/>
</dbReference>
<accession>A0A1W1UIJ3</accession>
<organism evidence="3 4">
    <name type="scientific">Desulfonispora thiosulfatigenes DSM 11270</name>
    <dbReference type="NCBI Taxonomy" id="656914"/>
    <lineage>
        <taxon>Bacteria</taxon>
        <taxon>Bacillati</taxon>
        <taxon>Bacillota</taxon>
        <taxon>Clostridia</taxon>
        <taxon>Eubacteriales</taxon>
        <taxon>Peptococcaceae</taxon>
        <taxon>Desulfonispora</taxon>
    </lineage>
</organism>
<feature type="domain" description="PAC" evidence="1">
    <location>
        <begin position="108"/>
        <end position="161"/>
    </location>
</feature>
<dbReference type="GO" id="GO:0052621">
    <property type="term" value="F:diguanylate cyclase activity"/>
    <property type="evidence" value="ECO:0007669"/>
    <property type="project" value="TreeGrafter"/>
</dbReference>